<evidence type="ECO:0000313" key="3">
    <source>
        <dbReference type="EMBL" id="MPC86895.1"/>
    </source>
</evidence>
<feature type="chain" id="PRO_5022696651" evidence="2">
    <location>
        <begin position="19"/>
        <end position="96"/>
    </location>
</feature>
<dbReference type="EMBL" id="VSRR010072874">
    <property type="protein sequence ID" value="MPC86895.1"/>
    <property type="molecule type" value="Genomic_DNA"/>
</dbReference>
<reference evidence="3 4" key="1">
    <citation type="submission" date="2019-05" db="EMBL/GenBank/DDBJ databases">
        <title>Another draft genome of Portunus trituberculatus and its Hox gene families provides insights of decapod evolution.</title>
        <authorList>
            <person name="Jeong J.-H."/>
            <person name="Song I."/>
            <person name="Kim S."/>
            <person name="Choi T."/>
            <person name="Kim D."/>
            <person name="Ryu S."/>
            <person name="Kim W."/>
        </authorList>
    </citation>
    <scope>NUCLEOTIDE SEQUENCE [LARGE SCALE GENOMIC DNA]</scope>
    <source>
        <tissue evidence="3">Muscle</tissue>
    </source>
</reference>
<feature type="compositionally biased region" description="Pro residues" evidence="1">
    <location>
        <begin position="85"/>
        <end position="96"/>
    </location>
</feature>
<dbReference type="Proteomes" id="UP000324222">
    <property type="component" value="Unassembled WGS sequence"/>
</dbReference>
<accession>A0A5B7IWP3</accession>
<evidence type="ECO:0000256" key="2">
    <source>
        <dbReference type="SAM" id="SignalP"/>
    </source>
</evidence>
<feature type="signal peptide" evidence="2">
    <location>
        <begin position="1"/>
        <end position="18"/>
    </location>
</feature>
<feature type="compositionally biased region" description="Low complexity" evidence="1">
    <location>
        <begin position="68"/>
        <end position="82"/>
    </location>
</feature>
<gene>
    <name evidence="3" type="ORF">E2C01_081733</name>
</gene>
<evidence type="ECO:0000256" key="1">
    <source>
        <dbReference type="SAM" id="MobiDB-lite"/>
    </source>
</evidence>
<protein>
    <submittedName>
        <fullName evidence="3">Uncharacterized protein</fullName>
    </submittedName>
</protein>
<sequence length="96" mass="10553">MVMLMVTVIKVMGMIVKAKQEAQHCINLVTSPPPPPPPPPPLPSTMIILPPNKRCKSHTFPRSNLDNSTLPPRSRSLVPRLPIVRPTPAPRPSNAR</sequence>
<evidence type="ECO:0000313" key="4">
    <source>
        <dbReference type="Proteomes" id="UP000324222"/>
    </source>
</evidence>
<keyword evidence="2" id="KW-0732">Signal</keyword>
<feature type="region of interest" description="Disordered" evidence="1">
    <location>
        <begin position="57"/>
        <end position="96"/>
    </location>
</feature>
<name>A0A5B7IWP3_PORTR</name>
<proteinExistence type="predicted"/>
<keyword evidence="4" id="KW-1185">Reference proteome</keyword>
<organism evidence="3 4">
    <name type="scientific">Portunus trituberculatus</name>
    <name type="common">Swimming crab</name>
    <name type="synonym">Neptunus trituberculatus</name>
    <dbReference type="NCBI Taxonomy" id="210409"/>
    <lineage>
        <taxon>Eukaryota</taxon>
        <taxon>Metazoa</taxon>
        <taxon>Ecdysozoa</taxon>
        <taxon>Arthropoda</taxon>
        <taxon>Crustacea</taxon>
        <taxon>Multicrustacea</taxon>
        <taxon>Malacostraca</taxon>
        <taxon>Eumalacostraca</taxon>
        <taxon>Eucarida</taxon>
        <taxon>Decapoda</taxon>
        <taxon>Pleocyemata</taxon>
        <taxon>Brachyura</taxon>
        <taxon>Eubrachyura</taxon>
        <taxon>Portunoidea</taxon>
        <taxon>Portunidae</taxon>
        <taxon>Portuninae</taxon>
        <taxon>Portunus</taxon>
    </lineage>
</organism>
<dbReference type="AlphaFoldDB" id="A0A5B7IWP3"/>
<comment type="caution">
    <text evidence="3">The sequence shown here is derived from an EMBL/GenBank/DDBJ whole genome shotgun (WGS) entry which is preliminary data.</text>
</comment>